<keyword evidence="3" id="KW-1185">Reference proteome</keyword>
<organism evidence="2 3">
    <name type="scientific">Actinomadura fulvescens</name>
    <dbReference type="NCBI Taxonomy" id="46160"/>
    <lineage>
        <taxon>Bacteria</taxon>
        <taxon>Bacillati</taxon>
        <taxon>Actinomycetota</taxon>
        <taxon>Actinomycetes</taxon>
        <taxon>Streptosporangiales</taxon>
        <taxon>Thermomonosporaceae</taxon>
        <taxon>Actinomadura</taxon>
    </lineage>
</organism>
<dbReference type="Proteomes" id="UP001501509">
    <property type="component" value="Unassembled WGS sequence"/>
</dbReference>
<gene>
    <name evidence="2" type="ORF">GCM10010411_75920</name>
</gene>
<proteinExistence type="predicted"/>
<evidence type="ECO:0000313" key="2">
    <source>
        <dbReference type="EMBL" id="GAA2627573.1"/>
    </source>
</evidence>
<feature type="region of interest" description="Disordered" evidence="1">
    <location>
        <begin position="172"/>
        <end position="191"/>
    </location>
</feature>
<accession>A0ABN3QIS0</accession>
<protein>
    <recommendedName>
        <fullName evidence="4">IrrE N-terminal-like domain-containing protein</fullName>
    </recommendedName>
</protein>
<evidence type="ECO:0000256" key="1">
    <source>
        <dbReference type="SAM" id="MobiDB-lite"/>
    </source>
</evidence>
<evidence type="ECO:0000313" key="3">
    <source>
        <dbReference type="Proteomes" id="UP001501509"/>
    </source>
</evidence>
<sequence>MGETARRRCRRSRSLVTAWRLPADRLRSQWTVLQQDQAVWRKCRTVVNALDIPQPWDLERFAAQISGITGRPLRIGPPLPAEPGGPCGMLVRTLTTDWVNAVPGVSTWHYQTIALHEMGHAALNHHSDLDVTGLATLTRNSYATQEEREAELFATLVQQRVWRSRARPWSAHITATPDRPHRQPLGRRSPR</sequence>
<feature type="compositionally biased region" description="Basic residues" evidence="1">
    <location>
        <begin position="182"/>
        <end position="191"/>
    </location>
</feature>
<name>A0ABN3QIS0_9ACTN</name>
<comment type="caution">
    <text evidence="2">The sequence shown here is derived from an EMBL/GenBank/DDBJ whole genome shotgun (WGS) entry which is preliminary data.</text>
</comment>
<reference evidence="2 3" key="1">
    <citation type="journal article" date="2019" name="Int. J. Syst. Evol. Microbiol.">
        <title>The Global Catalogue of Microorganisms (GCM) 10K type strain sequencing project: providing services to taxonomists for standard genome sequencing and annotation.</title>
        <authorList>
            <consortium name="The Broad Institute Genomics Platform"/>
            <consortium name="The Broad Institute Genome Sequencing Center for Infectious Disease"/>
            <person name="Wu L."/>
            <person name="Ma J."/>
        </authorList>
    </citation>
    <scope>NUCLEOTIDE SEQUENCE [LARGE SCALE GENOMIC DNA]</scope>
    <source>
        <strain evidence="2 3">JCM 6833</strain>
    </source>
</reference>
<evidence type="ECO:0008006" key="4">
    <source>
        <dbReference type="Google" id="ProtNLM"/>
    </source>
</evidence>
<dbReference type="EMBL" id="BAAATD010000013">
    <property type="protein sequence ID" value="GAA2627573.1"/>
    <property type="molecule type" value="Genomic_DNA"/>
</dbReference>